<evidence type="ECO:0000256" key="6">
    <source>
        <dbReference type="ARBA" id="ARBA00022989"/>
    </source>
</evidence>
<evidence type="ECO:0000256" key="1">
    <source>
        <dbReference type="ARBA" id="ARBA00004477"/>
    </source>
</evidence>
<dbReference type="GeneID" id="20080665"/>
<evidence type="ECO:0000256" key="4">
    <source>
        <dbReference type="ARBA" id="ARBA00022692"/>
    </source>
</evidence>
<name>A0A024UHU8_9STRA</name>
<feature type="transmembrane region" description="Helical" evidence="8">
    <location>
        <begin position="35"/>
        <end position="55"/>
    </location>
</feature>
<protein>
    <recommendedName>
        <fullName evidence="10">Glycosylphosphatidylinositol anchor biosynthesis protein 11</fullName>
    </recommendedName>
</protein>
<keyword evidence="3" id="KW-0337">GPI-anchor biosynthesis</keyword>
<dbReference type="GO" id="GO:0005789">
    <property type="term" value="C:endoplasmic reticulum membrane"/>
    <property type="evidence" value="ECO:0007669"/>
    <property type="project" value="UniProtKB-SubCell"/>
</dbReference>
<feature type="transmembrane region" description="Helical" evidence="8">
    <location>
        <begin position="143"/>
        <end position="163"/>
    </location>
</feature>
<gene>
    <name evidence="9" type="ORF">H310_03615</name>
</gene>
<dbReference type="InterPro" id="IPR009580">
    <property type="entry name" value="GPI_biosynthesis_protein_Pig-F"/>
</dbReference>
<evidence type="ECO:0000256" key="7">
    <source>
        <dbReference type="ARBA" id="ARBA00023136"/>
    </source>
</evidence>
<dbReference type="Pfam" id="PF06699">
    <property type="entry name" value="PIG-F"/>
    <property type="match status" value="1"/>
</dbReference>
<dbReference type="UniPathway" id="UPA00196"/>
<evidence type="ECO:0000313" key="9">
    <source>
        <dbReference type="EMBL" id="ETW05996.1"/>
    </source>
</evidence>
<keyword evidence="6 8" id="KW-1133">Transmembrane helix</keyword>
<accession>A0A024UHU8</accession>
<feature type="transmembrane region" description="Helical" evidence="8">
    <location>
        <begin position="67"/>
        <end position="88"/>
    </location>
</feature>
<evidence type="ECO:0000256" key="2">
    <source>
        <dbReference type="ARBA" id="ARBA00004687"/>
    </source>
</evidence>
<feature type="transmembrane region" description="Helical" evidence="8">
    <location>
        <begin position="183"/>
        <end position="206"/>
    </location>
</feature>
<dbReference type="AlphaFoldDB" id="A0A024UHU8"/>
<keyword evidence="5" id="KW-0256">Endoplasmic reticulum</keyword>
<dbReference type="STRING" id="157072.A0A024UHU8"/>
<keyword evidence="7 8" id="KW-0472">Membrane</keyword>
<keyword evidence="4 8" id="KW-0812">Transmembrane</keyword>
<dbReference type="EMBL" id="KI913956">
    <property type="protein sequence ID" value="ETW05996.1"/>
    <property type="molecule type" value="Genomic_DNA"/>
</dbReference>
<dbReference type="VEuPathDB" id="FungiDB:H310_03615"/>
<evidence type="ECO:0000256" key="3">
    <source>
        <dbReference type="ARBA" id="ARBA00022502"/>
    </source>
</evidence>
<evidence type="ECO:0008006" key="10">
    <source>
        <dbReference type="Google" id="ProtNLM"/>
    </source>
</evidence>
<comment type="pathway">
    <text evidence="2">Glycolipid biosynthesis; glycosylphosphatidylinositol-anchor biosynthesis.</text>
</comment>
<evidence type="ECO:0000256" key="5">
    <source>
        <dbReference type="ARBA" id="ARBA00022824"/>
    </source>
</evidence>
<feature type="transmembrane region" description="Helical" evidence="8">
    <location>
        <begin position="100"/>
        <end position="122"/>
    </location>
</feature>
<reference evidence="9" key="1">
    <citation type="submission" date="2013-12" db="EMBL/GenBank/DDBJ databases">
        <title>The Genome Sequence of Aphanomyces invadans NJM9701.</title>
        <authorList>
            <consortium name="The Broad Institute Genomics Platform"/>
            <person name="Russ C."/>
            <person name="Tyler B."/>
            <person name="van West P."/>
            <person name="Dieguez-Uribeondo J."/>
            <person name="Young S.K."/>
            <person name="Zeng Q."/>
            <person name="Gargeya S."/>
            <person name="Fitzgerald M."/>
            <person name="Abouelleil A."/>
            <person name="Alvarado L."/>
            <person name="Chapman S.B."/>
            <person name="Gainer-Dewar J."/>
            <person name="Goldberg J."/>
            <person name="Griggs A."/>
            <person name="Gujja S."/>
            <person name="Hansen M."/>
            <person name="Howarth C."/>
            <person name="Imamovic A."/>
            <person name="Ireland A."/>
            <person name="Larimer J."/>
            <person name="McCowan C."/>
            <person name="Murphy C."/>
            <person name="Pearson M."/>
            <person name="Poon T.W."/>
            <person name="Priest M."/>
            <person name="Roberts A."/>
            <person name="Saif S."/>
            <person name="Shea T."/>
            <person name="Sykes S."/>
            <person name="Wortman J."/>
            <person name="Nusbaum C."/>
            <person name="Birren B."/>
        </authorList>
    </citation>
    <scope>NUCLEOTIDE SEQUENCE [LARGE SCALE GENOMIC DNA]</scope>
    <source>
        <strain evidence="9">NJM9701</strain>
    </source>
</reference>
<sequence>MNRAAVGVAQVAVALGSVVYYPRWTGSLESSHPDALARAVFMLGTLTFTVLSISVPTQIHTTKLHALAFSVSATILGAAFFHVVIVFFGAPVFQMCWKTFLLAALVSILAVPQATMQFHSAYNGVTPWIDLLLNARYRDQTDVQMAWTCIGTLLGAYIGTIFIPLDWDRPWQQWPLPCVYGAVYGHVAGIGLSLFATWCGVVPLLVDTKHE</sequence>
<dbReference type="GO" id="GO:0006506">
    <property type="term" value="P:GPI anchor biosynthetic process"/>
    <property type="evidence" value="ECO:0007669"/>
    <property type="project" value="UniProtKB-UniPathway"/>
</dbReference>
<organism evidence="9">
    <name type="scientific">Aphanomyces invadans</name>
    <dbReference type="NCBI Taxonomy" id="157072"/>
    <lineage>
        <taxon>Eukaryota</taxon>
        <taxon>Sar</taxon>
        <taxon>Stramenopiles</taxon>
        <taxon>Oomycota</taxon>
        <taxon>Saprolegniomycetes</taxon>
        <taxon>Saprolegniales</taxon>
        <taxon>Verrucalvaceae</taxon>
        <taxon>Aphanomyces</taxon>
    </lineage>
</organism>
<dbReference type="eggNOG" id="KOG3144">
    <property type="taxonomic scope" value="Eukaryota"/>
</dbReference>
<evidence type="ECO:0000256" key="8">
    <source>
        <dbReference type="SAM" id="Phobius"/>
    </source>
</evidence>
<dbReference type="RefSeq" id="XP_008865773.1">
    <property type="nucleotide sequence ID" value="XM_008867551.1"/>
</dbReference>
<proteinExistence type="predicted"/>
<dbReference type="OrthoDB" id="17366at2759"/>
<comment type="subcellular location">
    <subcellularLocation>
        <location evidence="1">Endoplasmic reticulum membrane</location>
        <topology evidence="1">Multi-pass membrane protein</topology>
    </subcellularLocation>
</comment>